<keyword evidence="3" id="KW-1185">Reference proteome</keyword>
<keyword evidence="1" id="KW-0472">Membrane</keyword>
<reference evidence="2 3" key="1">
    <citation type="submission" date="2023-01" db="EMBL/GenBank/DDBJ databases">
        <title>Analysis of 21 Apiospora genomes using comparative genomics revels a genus with tremendous synthesis potential of carbohydrate active enzymes and secondary metabolites.</title>
        <authorList>
            <person name="Sorensen T."/>
        </authorList>
    </citation>
    <scope>NUCLEOTIDE SEQUENCE [LARGE SCALE GENOMIC DNA]</scope>
    <source>
        <strain evidence="2 3">CBS 33761</strain>
    </source>
</reference>
<dbReference type="EMBL" id="JAQQWK010000001">
    <property type="protein sequence ID" value="KAK8054877.1"/>
    <property type="molecule type" value="Genomic_DNA"/>
</dbReference>
<feature type="transmembrane region" description="Helical" evidence="1">
    <location>
        <begin position="43"/>
        <end position="68"/>
    </location>
</feature>
<organism evidence="2 3">
    <name type="scientific">Apiospora rasikravindrae</name>
    <dbReference type="NCBI Taxonomy" id="990691"/>
    <lineage>
        <taxon>Eukaryota</taxon>
        <taxon>Fungi</taxon>
        <taxon>Dikarya</taxon>
        <taxon>Ascomycota</taxon>
        <taxon>Pezizomycotina</taxon>
        <taxon>Sordariomycetes</taxon>
        <taxon>Xylariomycetidae</taxon>
        <taxon>Amphisphaeriales</taxon>
        <taxon>Apiosporaceae</taxon>
        <taxon>Apiospora</taxon>
    </lineage>
</organism>
<keyword evidence="1" id="KW-1133">Transmembrane helix</keyword>
<comment type="caution">
    <text evidence="2">The sequence shown here is derived from an EMBL/GenBank/DDBJ whole genome shotgun (WGS) entry which is preliminary data.</text>
</comment>
<proteinExistence type="predicted"/>
<accession>A0ABR1U837</accession>
<protein>
    <submittedName>
        <fullName evidence="2">Uncharacterized protein</fullName>
    </submittedName>
</protein>
<sequence>MNPSSPACPEDSNSTDCLLRAVLQVLGETRDNNNKFDWDPVTFAFTVILGVLATGFAGATISQAIISARKGYRKANRRAIGDWSTKTTKEWSWTEMNYQYTTRTPIFLIDSLMSWEESETRALASNPSRCTATWPAFFSETGLITLNPPRGRDGLRSVSAEYLPDDLVAAPAYVQGGVVVAAVAVAGVRSWSFGNDLGSIVIVGRTFQFDFRQHPILGLIGAYSRHSPHSQRCRTILPGELRTAMKYALGKIHIKRTQKSGHAEGASNTFMDRMERLYQNVSKPPAPERLPYDSFKMEFALVQQ</sequence>
<gene>
    <name evidence="2" type="ORF">PG993_000104</name>
</gene>
<keyword evidence="1" id="KW-0812">Transmembrane</keyword>
<evidence type="ECO:0000313" key="3">
    <source>
        <dbReference type="Proteomes" id="UP001444661"/>
    </source>
</evidence>
<evidence type="ECO:0000256" key="1">
    <source>
        <dbReference type="SAM" id="Phobius"/>
    </source>
</evidence>
<dbReference type="Proteomes" id="UP001444661">
    <property type="component" value="Unassembled WGS sequence"/>
</dbReference>
<name>A0ABR1U837_9PEZI</name>
<evidence type="ECO:0000313" key="2">
    <source>
        <dbReference type="EMBL" id="KAK8054877.1"/>
    </source>
</evidence>